<dbReference type="InterPro" id="IPR010982">
    <property type="entry name" value="Lambda_DNA-bd_dom_sf"/>
</dbReference>
<reference evidence="2 3" key="1">
    <citation type="journal article" date="2016" name="Int. J. Mol. Sci.">
        <title>Comparative genomics of the extreme acidophile Acidithiobacillus thiooxidans reveals intraspecific divergence and niche adaptation.</title>
        <authorList>
            <person name="Zhang X."/>
            <person name="Feng X."/>
            <person name="Tao J."/>
            <person name="Ma L."/>
            <person name="Xiao Y."/>
            <person name="Liang Y."/>
            <person name="Liu X."/>
            <person name="Yin H."/>
        </authorList>
    </citation>
    <scope>NUCLEOTIDE SEQUENCE [LARGE SCALE GENOMIC DNA]</scope>
    <source>
        <strain evidence="2 3">A02</strain>
    </source>
</reference>
<comment type="caution">
    <text evidence="2">The sequence shown here is derived from an EMBL/GenBank/DDBJ whole genome shotgun (WGS) entry which is preliminary data.</text>
</comment>
<dbReference type="InterPro" id="IPR039554">
    <property type="entry name" value="HigA2-like_HTH"/>
</dbReference>
<dbReference type="GO" id="GO:0003677">
    <property type="term" value="F:DNA binding"/>
    <property type="evidence" value="ECO:0007669"/>
    <property type="project" value="InterPro"/>
</dbReference>
<proteinExistence type="predicted"/>
<dbReference type="EMBL" id="LWSA01000068">
    <property type="protein sequence ID" value="OCX74449.1"/>
    <property type="molecule type" value="Genomic_DNA"/>
</dbReference>
<organism evidence="2 3">
    <name type="scientific">Acidithiobacillus thiooxidans</name>
    <name type="common">Thiobacillus thiooxidans</name>
    <dbReference type="NCBI Taxonomy" id="930"/>
    <lineage>
        <taxon>Bacteria</taxon>
        <taxon>Pseudomonadati</taxon>
        <taxon>Pseudomonadota</taxon>
        <taxon>Acidithiobacillia</taxon>
        <taxon>Acidithiobacillales</taxon>
        <taxon>Acidithiobacillaceae</taxon>
        <taxon>Acidithiobacillus</taxon>
    </lineage>
</organism>
<dbReference type="Gene3D" id="1.10.260.40">
    <property type="entry name" value="lambda repressor-like DNA-binding domains"/>
    <property type="match status" value="1"/>
</dbReference>
<evidence type="ECO:0000313" key="3">
    <source>
        <dbReference type="Proteomes" id="UP000094893"/>
    </source>
</evidence>
<evidence type="ECO:0000313" key="2">
    <source>
        <dbReference type="EMBL" id="OCX74449.1"/>
    </source>
</evidence>
<dbReference type="SUPFAM" id="SSF47413">
    <property type="entry name" value="lambda repressor-like DNA-binding domains"/>
    <property type="match status" value="1"/>
</dbReference>
<feature type="domain" description="HigA2-like helix-turn-helix" evidence="1">
    <location>
        <begin position="7"/>
        <end position="76"/>
    </location>
</feature>
<dbReference type="Pfam" id="PF13744">
    <property type="entry name" value="HTH_37"/>
    <property type="match status" value="1"/>
</dbReference>
<evidence type="ECO:0000259" key="1">
    <source>
        <dbReference type="Pfam" id="PF13744"/>
    </source>
</evidence>
<dbReference type="RefSeq" id="WP_065957918.1">
    <property type="nucleotide sequence ID" value="NZ_LWRZ01000125.1"/>
</dbReference>
<gene>
    <name evidence="2" type="ORF">A6P07_05520</name>
</gene>
<accession>A0A1C2J0G5</accession>
<sequence length="89" mass="10350">MDNRQKDMSLSLKIKLIEHIRSDVEKNGWTQTYAAKKMSISRSRFCRIMGGQINDVSEWRLIQCLIDLGNEIQIKITKPKENNGSIRID</sequence>
<protein>
    <recommendedName>
        <fullName evidence="1">HigA2-like helix-turn-helix domain-containing protein</fullName>
    </recommendedName>
</protein>
<dbReference type="Proteomes" id="UP000094893">
    <property type="component" value="Unassembled WGS sequence"/>
</dbReference>
<dbReference type="AlphaFoldDB" id="A0A1C2J0G5"/>
<name>A0A1C2J0G5_ACITH</name>